<accession>A0AAX2AAC5</accession>
<comment type="similarity">
    <text evidence="1">Belongs to the precorrin methyltransferase family.</text>
</comment>
<evidence type="ECO:0000256" key="5">
    <source>
        <dbReference type="ARBA" id="ARBA00022679"/>
    </source>
</evidence>
<feature type="domain" description="Tetrapyrrole methylase" evidence="10">
    <location>
        <begin position="3"/>
        <end position="213"/>
    </location>
</feature>
<dbReference type="Gene3D" id="3.30.950.10">
    <property type="entry name" value="Methyltransferase, Cobalt-precorrin-4 Transmethylase, Domain 2"/>
    <property type="match status" value="1"/>
</dbReference>
<evidence type="ECO:0000259" key="10">
    <source>
        <dbReference type="Pfam" id="PF00590"/>
    </source>
</evidence>
<dbReference type="EMBL" id="PDKM01000002">
    <property type="protein sequence ID" value="RXK10409.1"/>
    <property type="molecule type" value="Genomic_DNA"/>
</dbReference>
<dbReference type="Proteomes" id="UP000289193">
    <property type="component" value="Unassembled WGS sequence"/>
</dbReference>
<keyword evidence="5 11" id="KW-0808">Transferase</keyword>
<evidence type="ECO:0000256" key="2">
    <source>
        <dbReference type="ARBA" id="ARBA00012162"/>
    </source>
</evidence>
<evidence type="ECO:0000256" key="1">
    <source>
        <dbReference type="ARBA" id="ARBA00005879"/>
    </source>
</evidence>
<dbReference type="FunFam" id="3.40.1010.10:FF:000001">
    <property type="entry name" value="Siroheme synthase"/>
    <property type="match status" value="1"/>
</dbReference>
<evidence type="ECO:0000256" key="4">
    <source>
        <dbReference type="ARBA" id="ARBA00022603"/>
    </source>
</evidence>
<dbReference type="NCBIfam" id="TIGR01469">
    <property type="entry name" value="cobA_cysG_Cterm"/>
    <property type="match status" value="1"/>
</dbReference>
<keyword evidence="7" id="KW-0627">Porphyrin biosynthesis</keyword>
<dbReference type="EMBL" id="CP031217">
    <property type="protein sequence ID" value="AXH12667.1"/>
    <property type="molecule type" value="Genomic_DNA"/>
</dbReference>
<dbReference type="InterPro" id="IPR003043">
    <property type="entry name" value="Uropor_MeTrfase_CS"/>
</dbReference>
<dbReference type="RefSeq" id="WP_114839493.1">
    <property type="nucleotide sequence ID" value="NZ_CP031217.1"/>
</dbReference>
<dbReference type="InterPro" id="IPR050161">
    <property type="entry name" value="Siro_Cobalamin_biosynth"/>
</dbReference>
<dbReference type="AlphaFoldDB" id="A0AAX2AAC5"/>
<dbReference type="PANTHER" id="PTHR45790">
    <property type="entry name" value="SIROHEME SYNTHASE-RELATED"/>
    <property type="match status" value="1"/>
</dbReference>
<dbReference type="Pfam" id="PF00590">
    <property type="entry name" value="TP_methylase"/>
    <property type="match status" value="1"/>
</dbReference>
<dbReference type="PANTHER" id="PTHR45790:SF3">
    <property type="entry name" value="S-ADENOSYL-L-METHIONINE-DEPENDENT UROPORPHYRINOGEN III METHYLTRANSFERASE, CHLOROPLASTIC"/>
    <property type="match status" value="1"/>
</dbReference>
<dbReference type="InterPro" id="IPR035996">
    <property type="entry name" value="4pyrrol_Methylase_sf"/>
</dbReference>
<evidence type="ECO:0000313" key="13">
    <source>
        <dbReference type="Proteomes" id="UP000253850"/>
    </source>
</evidence>
<dbReference type="GO" id="GO:0019354">
    <property type="term" value="P:siroheme biosynthetic process"/>
    <property type="evidence" value="ECO:0007669"/>
    <property type="project" value="InterPro"/>
</dbReference>
<comment type="pathway">
    <text evidence="8">Porphyrin-containing compound metabolism; siroheme biosynthesis; precorrin-2 from uroporphyrinogen III: step 1/1.</text>
</comment>
<dbReference type="InterPro" id="IPR014777">
    <property type="entry name" value="4pyrrole_Mease_sub1"/>
</dbReference>
<comment type="pathway">
    <text evidence="9">Cofactor biosynthesis; adenosylcobalamin biosynthesis; precorrin-2 from uroporphyrinogen III: step 1/1.</text>
</comment>
<evidence type="ECO:0000256" key="6">
    <source>
        <dbReference type="ARBA" id="ARBA00022691"/>
    </source>
</evidence>
<dbReference type="NCBIfam" id="NF004790">
    <property type="entry name" value="PRK06136.1"/>
    <property type="match status" value="1"/>
</dbReference>
<dbReference type="GO" id="GO:0009236">
    <property type="term" value="P:cobalamin biosynthetic process"/>
    <property type="evidence" value="ECO:0007669"/>
    <property type="project" value="UniProtKB-KW"/>
</dbReference>
<evidence type="ECO:0000256" key="3">
    <source>
        <dbReference type="ARBA" id="ARBA00022573"/>
    </source>
</evidence>
<organism evidence="12 14">
    <name type="scientific">Halarcobacter bivalviorum</name>
    <dbReference type="NCBI Taxonomy" id="663364"/>
    <lineage>
        <taxon>Bacteria</taxon>
        <taxon>Pseudomonadati</taxon>
        <taxon>Campylobacterota</taxon>
        <taxon>Epsilonproteobacteria</taxon>
        <taxon>Campylobacterales</taxon>
        <taxon>Arcobacteraceae</taxon>
        <taxon>Halarcobacter</taxon>
    </lineage>
</organism>
<gene>
    <name evidence="12" type="primary">cobA</name>
    <name evidence="11" type="synonym">cysG3</name>
    <name evidence="11" type="ORF">ABIV_1677</name>
    <name evidence="12" type="ORF">CRV05_03810</name>
</gene>
<proteinExistence type="inferred from homology"/>
<keyword evidence="6" id="KW-0949">S-adenosyl-L-methionine</keyword>
<name>A0AAX2AAC5_9BACT</name>
<evidence type="ECO:0000256" key="8">
    <source>
        <dbReference type="ARBA" id="ARBA00025705"/>
    </source>
</evidence>
<dbReference type="InterPro" id="IPR000878">
    <property type="entry name" value="4pyrrol_Mease"/>
</dbReference>
<keyword evidence="4 11" id="KW-0489">Methyltransferase</keyword>
<dbReference type="SUPFAM" id="SSF53790">
    <property type="entry name" value="Tetrapyrrole methylase"/>
    <property type="match status" value="1"/>
</dbReference>
<evidence type="ECO:0000313" key="12">
    <source>
        <dbReference type="EMBL" id="RXK10409.1"/>
    </source>
</evidence>
<keyword evidence="14" id="KW-1185">Reference proteome</keyword>
<protein>
    <recommendedName>
        <fullName evidence="2">uroporphyrinogen-III C-methyltransferase</fullName>
        <ecNumber evidence="2">2.1.1.107</ecNumber>
    </recommendedName>
</protein>
<dbReference type="InterPro" id="IPR014776">
    <property type="entry name" value="4pyrrole_Mease_sub2"/>
</dbReference>
<dbReference type="InterPro" id="IPR006366">
    <property type="entry name" value="CobA/CysG_C"/>
</dbReference>
<dbReference type="Proteomes" id="UP000253850">
    <property type="component" value="Chromosome"/>
</dbReference>
<reference evidence="12 14" key="1">
    <citation type="submission" date="2017-10" db="EMBL/GenBank/DDBJ databases">
        <title>Genomics of the genus Arcobacter.</title>
        <authorList>
            <person name="Perez-Cataluna A."/>
            <person name="Figueras M.J."/>
        </authorList>
    </citation>
    <scope>NUCLEOTIDE SEQUENCE [LARGE SCALE GENOMIC DNA]</scope>
    <source>
        <strain evidence="12 14">CECT 7835</strain>
    </source>
</reference>
<dbReference type="CDD" id="cd11642">
    <property type="entry name" value="SUMT"/>
    <property type="match status" value="1"/>
</dbReference>
<dbReference type="KEGG" id="hbv:ABIV_1677"/>
<evidence type="ECO:0000313" key="14">
    <source>
        <dbReference type="Proteomes" id="UP000289193"/>
    </source>
</evidence>
<keyword evidence="3" id="KW-0169">Cobalamin biosynthesis</keyword>
<dbReference type="GO" id="GO:0032259">
    <property type="term" value="P:methylation"/>
    <property type="evidence" value="ECO:0007669"/>
    <property type="project" value="UniProtKB-KW"/>
</dbReference>
<evidence type="ECO:0000256" key="7">
    <source>
        <dbReference type="ARBA" id="ARBA00023244"/>
    </source>
</evidence>
<dbReference type="FunFam" id="3.30.950.10:FF:000001">
    <property type="entry name" value="Siroheme synthase"/>
    <property type="match status" value="1"/>
</dbReference>
<dbReference type="GO" id="GO:0004851">
    <property type="term" value="F:uroporphyrin-III C-methyltransferase activity"/>
    <property type="evidence" value="ECO:0007669"/>
    <property type="project" value="UniProtKB-EC"/>
</dbReference>
<dbReference type="EC" id="2.1.1.107" evidence="2"/>
<dbReference type="Gene3D" id="3.40.1010.10">
    <property type="entry name" value="Cobalt-precorrin-4 Transmethylase, Domain 1"/>
    <property type="match status" value="1"/>
</dbReference>
<evidence type="ECO:0000313" key="11">
    <source>
        <dbReference type="EMBL" id="AXH12667.1"/>
    </source>
</evidence>
<dbReference type="PROSITE" id="PS00839">
    <property type="entry name" value="SUMT_1"/>
    <property type="match status" value="1"/>
</dbReference>
<reference evidence="11 13" key="2">
    <citation type="submission" date="2018-07" db="EMBL/GenBank/DDBJ databases">
        <title>Complete genome of the Arcobacter bivalviorum type strain LMG 26154.</title>
        <authorList>
            <person name="Miller W.G."/>
            <person name="Yee E."/>
            <person name="Bono J.L."/>
        </authorList>
    </citation>
    <scope>NUCLEOTIDE SEQUENCE [LARGE SCALE GENOMIC DNA]</scope>
    <source>
        <strain evidence="11 13">LMG 26154</strain>
    </source>
</reference>
<evidence type="ECO:0000256" key="9">
    <source>
        <dbReference type="ARBA" id="ARBA00060548"/>
    </source>
</evidence>
<sequence length="242" mass="26679">MKKVHLIGAGPGDIELLTIKAHKLIKEAEVIVFDRLANSKILELAPKCCKFIDVGKTDGHHPVKQDEINKILYTLTNKYDNIVRLKGGDPFVFGRGGEEALYLKNRGIEFDIIPGISSSVAVPAYAGIPITQRGITSSFRVITGHECKKCKSQINWESFKTDETLVFLMGLHNIRKIAKNLIKIGKEVTLPIAVISKGTTSEQIVVVGTLENIVEKAKGLPTPALIVVGNVVNLREELNWFK</sequence>